<dbReference type="InterPro" id="IPR042109">
    <property type="entry name" value="Adenylosuccinate_synth_dom1"/>
</dbReference>
<evidence type="ECO:0000256" key="7">
    <source>
        <dbReference type="HAMAP-Rule" id="MF_00011"/>
    </source>
</evidence>
<dbReference type="SMART" id="SM00788">
    <property type="entry name" value="Adenylsucc_synt"/>
    <property type="match status" value="1"/>
</dbReference>
<feature type="binding site" evidence="7">
    <location>
        <position position="41"/>
    </location>
    <ligand>
        <name>Mg(2+)</name>
        <dbReference type="ChEBI" id="CHEBI:18420"/>
    </ligand>
</feature>
<keyword evidence="2 7" id="KW-0479">Metal-binding</keyword>
<evidence type="ECO:0000256" key="8">
    <source>
        <dbReference type="RuleBase" id="RU000520"/>
    </source>
</evidence>
<evidence type="ECO:0000256" key="4">
    <source>
        <dbReference type="ARBA" id="ARBA00022755"/>
    </source>
</evidence>
<comment type="pathway">
    <text evidence="7 8">Purine metabolism; AMP biosynthesis via de novo pathway; AMP from IMP: step 1/2.</text>
</comment>
<feature type="binding site" evidence="7">
    <location>
        <begin position="13"/>
        <end position="19"/>
    </location>
    <ligand>
        <name>GTP</name>
        <dbReference type="ChEBI" id="CHEBI:37565"/>
    </ligand>
</feature>
<evidence type="ECO:0000256" key="2">
    <source>
        <dbReference type="ARBA" id="ARBA00022723"/>
    </source>
</evidence>
<comment type="caution">
    <text evidence="7">Lacks conserved residue(s) required for the propagation of feature annotation.</text>
</comment>
<keyword evidence="1 7" id="KW-0436">Ligase</keyword>
<reference evidence="11 12" key="1">
    <citation type="submission" date="2019-11" db="EMBL/GenBank/DDBJ databases">
        <title>Whole-genome sequencing of Allorhizobium vitis.</title>
        <authorList>
            <person name="Gan H.M."/>
            <person name="Savka M.A."/>
        </authorList>
    </citation>
    <scope>NUCLEOTIDE SEQUENCE [LARGE SCALE GENOMIC DNA]</scope>
    <source>
        <strain evidence="10 12">RF2/1</strain>
        <strain evidence="9 11">T1/7</strain>
    </source>
</reference>
<gene>
    <name evidence="7" type="primary">purA</name>
    <name evidence="10" type="ORF">BBK91_003055</name>
    <name evidence="9" type="ORF">BBL17_005530</name>
</gene>
<keyword evidence="7" id="KW-0963">Cytoplasm</keyword>
<keyword evidence="11" id="KW-1185">Reference proteome</keyword>
<dbReference type="GO" id="GO:0044208">
    <property type="term" value="P:'de novo' AMP biosynthetic process"/>
    <property type="evidence" value="ECO:0007669"/>
    <property type="project" value="UniProtKB-UniRule"/>
</dbReference>
<dbReference type="PANTHER" id="PTHR11846:SF0">
    <property type="entry name" value="ADENYLOSUCCINATE SYNTHETASE"/>
    <property type="match status" value="1"/>
</dbReference>
<dbReference type="InterPro" id="IPR018220">
    <property type="entry name" value="Adenylosuccin_syn_GTP-bd"/>
</dbReference>
<feature type="active site" description="Proton donor" evidence="7">
    <location>
        <position position="42"/>
    </location>
</feature>
<feature type="binding site" evidence="7">
    <location>
        <begin position="41"/>
        <end position="43"/>
    </location>
    <ligand>
        <name>GTP</name>
        <dbReference type="ChEBI" id="CHEBI:37565"/>
    </ligand>
</feature>
<feature type="binding site" description="in other chain" evidence="7">
    <location>
        <position position="231"/>
    </location>
    <ligand>
        <name>IMP</name>
        <dbReference type="ChEBI" id="CHEBI:58053"/>
        <note>ligand shared between dimeric partners</note>
    </ligand>
</feature>
<evidence type="ECO:0000256" key="5">
    <source>
        <dbReference type="ARBA" id="ARBA00022842"/>
    </source>
</evidence>
<comment type="cofactor">
    <cofactor evidence="7">
        <name>Mg(2+)</name>
        <dbReference type="ChEBI" id="CHEBI:18420"/>
    </cofactor>
    <text evidence="7">Binds 1 Mg(2+) ion per subunit.</text>
</comment>
<dbReference type="EMBL" id="MBFE02000003">
    <property type="protein sequence ID" value="MUO41250.1"/>
    <property type="molecule type" value="Genomic_DNA"/>
</dbReference>
<keyword evidence="6 7" id="KW-0342">GTP-binding</keyword>
<evidence type="ECO:0000313" key="10">
    <source>
        <dbReference type="EMBL" id="MUP08854.1"/>
    </source>
</evidence>
<dbReference type="GO" id="GO:0005737">
    <property type="term" value="C:cytoplasm"/>
    <property type="evidence" value="ECO:0007669"/>
    <property type="project" value="UniProtKB-SubCell"/>
</dbReference>
<dbReference type="Gene3D" id="3.40.440.10">
    <property type="entry name" value="Adenylosuccinate Synthetase, subunit A, domain 1"/>
    <property type="match status" value="1"/>
</dbReference>
<feature type="binding site" description="in other chain" evidence="7">
    <location>
        <begin position="14"/>
        <end position="17"/>
    </location>
    <ligand>
        <name>IMP</name>
        <dbReference type="ChEBI" id="CHEBI:58053"/>
        <note>ligand shared between dimeric partners</note>
    </ligand>
</feature>
<dbReference type="InterPro" id="IPR001114">
    <property type="entry name" value="Adenylosuccinate_synthetase"/>
</dbReference>
<feature type="binding site" evidence="7">
    <location>
        <position position="141"/>
    </location>
    <ligand>
        <name>IMP</name>
        <dbReference type="ChEBI" id="CHEBI:58053"/>
        <note>ligand shared between dimeric partners</note>
    </ligand>
</feature>
<comment type="caution">
    <text evidence="10">The sequence shown here is derived from an EMBL/GenBank/DDBJ whole genome shotgun (WGS) entry which is preliminary data.</text>
</comment>
<comment type="catalytic activity">
    <reaction evidence="7 8">
        <text>IMP + L-aspartate + GTP = N(6)-(1,2-dicarboxyethyl)-AMP + GDP + phosphate + 2 H(+)</text>
        <dbReference type="Rhea" id="RHEA:15753"/>
        <dbReference type="ChEBI" id="CHEBI:15378"/>
        <dbReference type="ChEBI" id="CHEBI:29991"/>
        <dbReference type="ChEBI" id="CHEBI:37565"/>
        <dbReference type="ChEBI" id="CHEBI:43474"/>
        <dbReference type="ChEBI" id="CHEBI:57567"/>
        <dbReference type="ChEBI" id="CHEBI:58053"/>
        <dbReference type="ChEBI" id="CHEBI:58189"/>
        <dbReference type="EC" id="6.3.4.4"/>
    </reaction>
</comment>
<keyword evidence="5 7" id="KW-0460">Magnesium</keyword>
<feature type="binding site" description="in other chain" evidence="7">
    <location>
        <position position="246"/>
    </location>
    <ligand>
        <name>IMP</name>
        <dbReference type="ChEBI" id="CHEBI:58053"/>
        <note>ligand shared between dimeric partners</note>
    </ligand>
</feature>
<dbReference type="InterPro" id="IPR027417">
    <property type="entry name" value="P-loop_NTPase"/>
</dbReference>
<comment type="function">
    <text evidence="7">Plays an important role in the de novo pathway of purine nucleotide biosynthesis. Catalyzes the first committed step in the biosynthesis of AMP from IMP.</text>
</comment>
<dbReference type="PANTHER" id="PTHR11846">
    <property type="entry name" value="ADENYLOSUCCINATE SYNTHETASE"/>
    <property type="match status" value="1"/>
</dbReference>
<feature type="active site" description="Proton acceptor" evidence="7">
    <location>
        <position position="14"/>
    </location>
</feature>
<sequence>MSTAYAVLGAGWGDEGKGLMTDALASAGSVVVRANGGAQAGHTVQRPDGTRHVFHHVGSGALRGATTYMSRFFIHNPLLLLRELSELDKIGVRPSLFADPNGLVTTPWDMMINQIAEEARNSGRHGSCGLGINETIRRSERDGFKLQFSDLANLTKMDEIVRRIQKEWVPSRLTELGFLPSEAWQARLVSPVIAERFTQDVEDFSRVVWPNDGTVAAVASASDRLIFEGAQGLLLDQDHAFFPHVTPSKTGIANPSILAAEWGVGEIKAIYMTRAYATRHGAGPFPRATPEMVYPDATNIPNLWQGTLRFGALDLDLLAKTILEDEARSSVRVETSFAMTCLDQIADQAVWWRSNIRETGAGKDLLEAARRHLQCPLAGKSFGPCREDVTFG</sequence>
<proteinExistence type="inferred from homology"/>
<dbReference type="Proteomes" id="UP000179536">
    <property type="component" value="Unassembled WGS sequence"/>
</dbReference>
<dbReference type="AlphaFoldDB" id="A0ABD6H1V0"/>
<name>A0ABD6H1V0_AGRVI</name>
<dbReference type="SUPFAM" id="SSF52540">
    <property type="entry name" value="P-loop containing nucleoside triphosphate hydrolases"/>
    <property type="match status" value="1"/>
</dbReference>
<evidence type="ECO:0000313" key="9">
    <source>
        <dbReference type="EMBL" id="MUO41250.1"/>
    </source>
</evidence>
<comment type="similarity">
    <text evidence="7 8">Belongs to the adenylosuccinate synthetase family.</text>
</comment>
<dbReference type="RefSeq" id="WP_015918601.1">
    <property type="nucleotide sequence ID" value="NZ_MBFA02000002.1"/>
</dbReference>
<feature type="binding site" evidence="7">
    <location>
        <position position="14"/>
    </location>
    <ligand>
        <name>Mg(2+)</name>
        <dbReference type="ChEBI" id="CHEBI:18420"/>
    </ligand>
</feature>
<keyword evidence="3 7" id="KW-0547">Nucleotide-binding</keyword>
<dbReference type="EMBL" id="MBFA02000002">
    <property type="protein sequence ID" value="MUP08854.1"/>
    <property type="molecule type" value="Genomic_DNA"/>
</dbReference>
<dbReference type="PROSITE" id="PS01266">
    <property type="entry name" value="ADENYLOSUCCIN_SYN_1"/>
    <property type="match status" value="1"/>
</dbReference>
<keyword evidence="4 7" id="KW-0658">Purine biosynthesis</keyword>
<dbReference type="GO" id="GO:0000287">
    <property type="term" value="F:magnesium ion binding"/>
    <property type="evidence" value="ECO:0007669"/>
    <property type="project" value="UniProtKB-UniRule"/>
</dbReference>
<dbReference type="GO" id="GO:0005525">
    <property type="term" value="F:GTP binding"/>
    <property type="evidence" value="ECO:0007669"/>
    <property type="project" value="UniProtKB-UniRule"/>
</dbReference>
<comment type="subcellular location">
    <subcellularLocation>
        <location evidence="7">Cytoplasm</location>
    </subcellularLocation>
</comment>
<evidence type="ECO:0000313" key="11">
    <source>
        <dbReference type="Proteomes" id="UP000179454"/>
    </source>
</evidence>
<evidence type="ECO:0000256" key="1">
    <source>
        <dbReference type="ARBA" id="ARBA00022598"/>
    </source>
</evidence>
<dbReference type="Gene3D" id="1.10.300.10">
    <property type="entry name" value="Adenylosuccinate Synthetase, subunit A, domain 2"/>
    <property type="match status" value="1"/>
</dbReference>
<dbReference type="EC" id="6.3.4.4" evidence="7 8"/>
<dbReference type="GO" id="GO:0004019">
    <property type="term" value="F:adenylosuccinate synthase activity"/>
    <property type="evidence" value="ECO:0007669"/>
    <property type="project" value="UniProtKB-UniRule"/>
</dbReference>
<dbReference type="HAMAP" id="MF_00011">
    <property type="entry name" value="Adenylosucc_synth"/>
    <property type="match status" value="1"/>
</dbReference>
<accession>A0ABD6H1V0</accession>
<dbReference type="Pfam" id="PF00709">
    <property type="entry name" value="Adenylsucc_synt"/>
    <property type="match status" value="1"/>
</dbReference>
<protein>
    <recommendedName>
        <fullName evidence="7 8">Adenylosuccinate synthetase</fullName>
        <shortName evidence="7">AMPSase</shortName>
        <shortName evidence="7">AdSS</shortName>
        <ecNumber evidence="7 8">6.3.4.4</ecNumber>
    </recommendedName>
    <alternativeName>
        <fullName evidence="7">IMP--aspartate ligase</fullName>
    </alternativeName>
</protein>
<evidence type="ECO:0000256" key="3">
    <source>
        <dbReference type="ARBA" id="ARBA00022741"/>
    </source>
</evidence>
<organism evidence="10 12">
    <name type="scientific">Agrobacterium vitis</name>
    <name type="common">Rhizobium vitis</name>
    <dbReference type="NCBI Taxonomy" id="373"/>
    <lineage>
        <taxon>Bacteria</taxon>
        <taxon>Pseudomonadati</taxon>
        <taxon>Pseudomonadota</taxon>
        <taxon>Alphaproteobacteria</taxon>
        <taxon>Hyphomicrobiales</taxon>
        <taxon>Rhizobiaceae</taxon>
        <taxon>Rhizobium/Agrobacterium group</taxon>
        <taxon>Agrobacterium</taxon>
    </lineage>
</organism>
<comment type="subunit">
    <text evidence="7">Homodimer.</text>
</comment>
<dbReference type="InterPro" id="IPR042110">
    <property type="entry name" value="Adenylosuccinate_synth_dom2"/>
</dbReference>
<evidence type="ECO:0000313" key="12">
    <source>
        <dbReference type="Proteomes" id="UP000179536"/>
    </source>
</evidence>
<evidence type="ECO:0000256" key="6">
    <source>
        <dbReference type="ARBA" id="ARBA00023134"/>
    </source>
</evidence>
<dbReference type="Proteomes" id="UP000179454">
    <property type="component" value="Unassembled WGS sequence"/>
</dbReference>